<dbReference type="Gene3D" id="2.60.120.620">
    <property type="entry name" value="q2cbj1_9rhob like domain"/>
    <property type="match status" value="1"/>
</dbReference>
<dbReference type="EMBL" id="RQXW01000011">
    <property type="protein sequence ID" value="RTE65277.1"/>
    <property type="molecule type" value="Genomic_DNA"/>
</dbReference>
<name>A0A430KP57_9GAMM</name>
<dbReference type="GO" id="GO:0016491">
    <property type="term" value="F:oxidoreductase activity"/>
    <property type="evidence" value="ECO:0007669"/>
    <property type="project" value="UniProtKB-KW"/>
</dbReference>
<dbReference type="InterPro" id="IPR005123">
    <property type="entry name" value="Oxoglu/Fe-dep_dioxygenase_dom"/>
</dbReference>
<dbReference type="InterPro" id="IPR056470">
    <property type="entry name" value="BesD/HalB-like"/>
</dbReference>
<keyword evidence="1" id="KW-0560">Oxidoreductase</keyword>
<dbReference type="OrthoDB" id="9798229at2"/>
<keyword evidence="1" id="KW-0408">Iron</keyword>
<dbReference type="Proteomes" id="UP000283087">
    <property type="component" value="Unassembled WGS sequence"/>
</dbReference>
<sequence length="302" mass="34739">MTEAINFTEQNAVPFDVAPSVIPALADFVDLDNYPIDDTASSTRQALIEQCRKELDAVGCCRIPNIIRPESIERMRQEVERQRANIYWSEDSHNPYMTKEDVSLPKEHPARSFQKRSSGFVNSDILEEFSDLRAIYNNDVMLQFISDCLGVAPLYRWADPLGSNPYSVMDEGNYFPWHFDGNEFTVSILVQEPEKGGEFQYCPDLRTSENENLEAVADVLNGDHSKVHSLELRPGDMQIFKGRFSMHRVTPVEGKRSRYIALPTYMRDPNTVNRPEHARQFYGRALPIHYEREANRPDTLLD</sequence>
<comment type="similarity">
    <text evidence="1">Belongs to the iron/ascorbate-dependent oxidoreductase family.</text>
</comment>
<gene>
    <name evidence="3" type="ORF">EH243_12620</name>
</gene>
<evidence type="ECO:0000256" key="1">
    <source>
        <dbReference type="RuleBase" id="RU003682"/>
    </source>
</evidence>
<dbReference type="GO" id="GO:0046872">
    <property type="term" value="F:metal ion binding"/>
    <property type="evidence" value="ECO:0007669"/>
    <property type="project" value="UniProtKB-KW"/>
</dbReference>
<evidence type="ECO:0000313" key="4">
    <source>
        <dbReference type="Proteomes" id="UP000283087"/>
    </source>
</evidence>
<dbReference type="Pfam" id="PF23169">
    <property type="entry name" value="HalD"/>
    <property type="match status" value="1"/>
</dbReference>
<comment type="caution">
    <text evidence="3">The sequence shown here is derived from an EMBL/GenBank/DDBJ whole genome shotgun (WGS) entry which is preliminary data.</text>
</comment>
<dbReference type="RefSeq" id="WP_126159034.1">
    <property type="nucleotide sequence ID" value="NZ_RQXW01000011.1"/>
</dbReference>
<keyword evidence="4" id="KW-1185">Reference proteome</keyword>
<protein>
    <recommendedName>
        <fullName evidence="2">Fe2OG dioxygenase domain-containing protein</fullName>
    </recommendedName>
</protein>
<keyword evidence="1" id="KW-0479">Metal-binding</keyword>
<evidence type="ECO:0000313" key="3">
    <source>
        <dbReference type="EMBL" id="RTE65277.1"/>
    </source>
</evidence>
<dbReference type="SUPFAM" id="SSF51197">
    <property type="entry name" value="Clavaminate synthase-like"/>
    <property type="match status" value="1"/>
</dbReference>
<reference evidence="3 4" key="1">
    <citation type="submission" date="2018-11" db="EMBL/GenBank/DDBJ databases">
        <title>The draft genome sequence of Amphritea opalescens ANRC-JH13T.</title>
        <authorList>
            <person name="Fang Z."/>
            <person name="Zhang Y."/>
            <person name="Han X."/>
        </authorList>
    </citation>
    <scope>NUCLEOTIDE SEQUENCE [LARGE SCALE GENOMIC DNA]</scope>
    <source>
        <strain evidence="3 4">ANRC-JH13</strain>
    </source>
</reference>
<evidence type="ECO:0000259" key="2">
    <source>
        <dbReference type="PROSITE" id="PS51471"/>
    </source>
</evidence>
<dbReference type="PROSITE" id="PS51471">
    <property type="entry name" value="FE2OG_OXY"/>
    <property type="match status" value="1"/>
</dbReference>
<dbReference type="AlphaFoldDB" id="A0A430KP57"/>
<accession>A0A430KP57</accession>
<feature type="domain" description="Fe2OG dioxygenase" evidence="2">
    <location>
        <begin position="156"/>
        <end position="269"/>
    </location>
</feature>
<proteinExistence type="inferred from homology"/>
<organism evidence="3 4">
    <name type="scientific">Amphritea opalescens</name>
    <dbReference type="NCBI Taxonomy" id="2490544"/>
    <lineage>
        <taxon>Bacteria</taxon>
        <taxon>Pseudomonadati</taxon>
        <taxon>Pseudomonadota</taxon>
        <taxon>Gammaproteobacteria</taxon>
        <taxon>Oceanospirillales</taxon>
        <taxon>Oceanospirillaceae</taxon>
        <taxon>Amphritea</taxon>
    </lineage>
</organism>